<name>A0A077RAZ8_9BASI</name>
<feature type="transmembrane region" description="Helical" evidence="6">
    <location>
        <begin position="246"/>
        <end position="264"/>
    </location>
</feature>
<reference evidence="7" key="1">
    <citation type="journal article" date="2014" name="Genome Biol. Evol.">
        <title>Gene Loss Rather Than Gene Gain Is Associated with a Host Jump from Monocots to Dicots in the Smut Fungus Melanopsichium pennsylvanicum.</title>
        <authorList>
            <person name="Sharma R."/>
            <person name="Mishra B."/>
            <person name="Runge F."/>
            <person name="Thines M."/>
        </authorList>
    </citation>
    <scope>NUCLEOTIDE SEQUENCE</scope>
    <source>
        <strain evidence="7">4</strain>
    </source>
</reference>
<organism evidence="7">
    <name type="scientific">Melanopsichium pennsylvanicum 4</name>
    <dbReference type="NCBI Taxonomy" id="1398559"/>
    <lineage>
        <taxon>Eukaryota</taxon>
        <taxon>Fungi</taxon>
        <taxon>Dikarya</taxon>
        <taxon>Basidiomycota</taxon>
        <taxon>Ustilaginomycotina</taxon>
        <taxon>Ustilaginomycetes</taxon>
        <taxon>Ustilaginales</taxon>
        <taxon>Ustilaginaceae</taxon>
        <taxon>Melanopsichium</taxon>
    </lineage>
</organism>
<evidence type="ECO:0000313" key="7">
    <source>
        <dbReference type="EMBL" id="CDI56668.1"/>
    </source>
</evidence>
<evidence type="ECO:0000256" key="6">
    <source>
        <dbReference type="SAM" id="Phobius"/>
    </source>
</evidence>
<protein>
    <submittedName>
        <fullName evidence="7">Membrane protein</fullName>
    </submittedName>
</protein>
<dbReference type="GO" id="GO:0016020">
    <property type="term" value="C:membrane"/>
    <property type="evidence" value="ECO:0007669"/>
    <property type="project" value="UniProtKB-SubCell"/>
</dbReference>
<comment type="subcellular location">
    <subcellularLocation>
        <location evidence="1">Membrane</location>
        <topology evidence="1">Multi-pass membrane protein</topology>
    </subcellularLocation>
</comment>
<evidence type="ECO:0000256" key="3">
    <source>
        <dbReference type="ARBA" id="ARBA00022692"/>
    </source>
</evidence>
<dbReference type="Pfam" id="PF01940">
    <property type="entry name" value="DUF92"/>
    <property type="match status" value="1"/>
</dbReference>
<evidence type="ECO:0000256" key="4">
    <source>
        <dbReference type="ARBA" id="ARBA00022989"/>
    </source>
</evidence>
<evidence type="ECO:0000256" key="1">
    <source>
        <dbReference type="ARBA" id="ARBA00004141"/>
    </source>
</evidence>
<keyword evidence="4 6" id="KW-1133">Transmembrane helix</keyword>
<sequence>MSTTTVDTYPVALAVASYLGYNGYKKGSLSQTGAITAALVGYANLANPYIGHGLTLICFYLTGSRATKYKANIKAQLEAHSSPTSAIKVDTDDNKKKDVSSGNRSAIQVLCNSATATLACIVFRKLNSGFNVAAIDPLGKEMLKLIQLGRVKIGLNNLLLTLIVGGHYAACLGDTLASELGILSKSQPRLITNPFRVVPKGTNGGVSTWGLFVSAIGGALIGVVQSVCIAYHYYGSNQSSGKDVQVYAQLTALLTAAGLVGSLIDSVLGATLQQTLVNKLTKRVLVNQFTDAKPTDFSNGQWTNVSGYNLLSNNGVNFVASAITALGTAWFGLQLF</sequence>
<evidence type="ECO:0000256" key="2">
    <source>
        <dbReference type="ARBA" id="ARBA00009012"/>
    </source>
</evidence>
<feature type="transmembrane region" description="Helical" evidence="6">
    <location>
        <begin position="209"/>
        <end position="234"/>
    </location>
</feature>
<feature type="transmembrane region" description="Helical" evidence="6">
    <location>
        <begin position="315"/>
        <end position="333"/>
    </location>
</feature>
<dbReference type="PANTHER" id="PTHR13353">
    <property type="entry name" value="TRANSMEMBRANE PROTEIN 19"/>
    <property type="match status" value="1"/>
</dbReference>
<evidence type="ECO:0000256" key="5">
    <source>
        <dbReference type="ARBA" id="ARBA00023136"/>
    </source>
</evidence>
<dbReference type="InterPro" id="IPR002794">
    <property type="entry name" value="DUF92_TMEM19"/>
</dbReference>
<comment type="similarity">
    <text evidence="2">Belongs to the TMEM19 family.</text>
</comment>
<dbReference type="AlphaFoldDB" id="A0A077RAZ8"/>
<dbReference type="EMBL" id="HG529697">
    <property type="protein sequence ID" value="CDI56668.1"/>
    <property type="molecule type" value="Genomic_DNA"/>
</dbReference>
<keyword evidence="5 6" id="KW-0472">Membrane</keyword>
<proteinExistence type="inferred from homology"/>
<dbReference type="PANTHER" id="PTHR13353:SF5">
    <property type="entry name" value="TRANSMEMBRANE PROTEIN 19"/>
    <property type="match status" value="1"/>
</dbReference>
<keyword evidence="3 6" id="KW-0812">Transmembrane</keyword>
<accession>A0A077RAZ8</accession>